<organism evidence="3 4">
    <name type="scientific">Acerihabitans arboris</name>
    <dbReference type="NCBI Taxonomy" id="2691583"/>
    <lineage>
        <taxon>Bacteria</taxon>
        <taxon>Pseudomonadati</taxon>
        <taxon>Pseudomonadota</taxon>
        <taxon>Gammaproteobacteria</taxon>
        <taxon>Enterobacterales</taxon>
        <taxon>Pectobacteriaceae</taxon>
        <taxon>Acerihabitans</taxon>
    </lineage>
</organism>
<dbReference type="SMART" id="SM00634">
    <property type="entry name" value="BID_1"/>
    <property type="match status" value="1"/>
</dbReference>
<sequence length="325" mass="36167">MHNHYLPEPYSPIPFALPAMNLVATSGAPANDIATNEVTATLIDLLTGNYITNATIDFNVTGDALFEGNRQSTTSAMTNNNGVASVWLTSTQVETVTVVATYDSVRQQAYISFTEVPVTYPILLERSSAPALADFDDTIYLTGRLAYNGQPAPNDDYAWIYFTDPIGATASTVVRVIGNSGEFSYAMHRYIPGTYLAEVEWRVNEAVTLRSNILPVEFLARHSNQPYRIDFFRNDEVELPNIRTVYLTMALRYAGNNAIIPNQTLEITRIYPEPGFFATVPTGPDGSGIYVFPPDFLLYASFRVTWVENPTISAIYFLWTYDVQP</sequence>
<keyword evidence="4" id="KW-1185">Reference proteome</keyword>
<evidence type="ECO:0000259" key="2">
    <source>
        <dbReference type="PROSITE" id="PS51127"/>
    </source>
</evidence>
<dbReference type="Proteomes" id="UP000461443">
    <property type="component" value="Unassembled WGS sequence"/>
</dbReference>
<evidence type="ECO:0000313" key="4">
    <source>
        <dbReference type="Proteomes" id="UP000461443"/>
    </source>
</evidence>
<dbReference type="AlphaFoldDB" id="A0A845SQU5"/>
<feature type="domain" description="Big-1" evidence="2">
    <location>
        <begin position="23"/>
        <end position="114"/>
    </location>
</feature>
<gene>
    <name evidence="3" type="ORF">GRH90_23645</name>
</gene>
<name>A0A845SQU5_9GAMM</name>
<reference evidence="3 4" key="1">
    <citation type="submission" date="2019-12" db="EMBL/GenBank/DDBJ databases">
        <authorList>
            <person name="Lee S.D."/>
        </authorList>
    </citation>
    <scope>NUCLEOTIDE SEQUENCE [LARGE SCALE GENOMIC DNA]</scope>
    <source>
        <strain evidence="3 4">SAP-6</strain>
    </source>
</reference>
<comment type="caution">
    <text evidence="3">The sequence shown here is derived from an EMBL/GenBank/DDBJ whole genome shotgun (WGS) entry which is preliminary data.</text>
</comment>
<protein>
    <recommendedName>
        <fullName evidence="2">Big-1 domain-containing protein</fullName>
    </recommendedName>
</protein>
<evidence type="ECO:0000313" key="3">
    <source>
        <dbReference type="EMBL" id="NDL65732.1"/>
    </source>
</evidence>
<proteinExistence type="inferred from homology"/>
<evidence type="ECO:0000256" key="1">
    <source>
        <dbReference type="ARBA" id="ARBA00010116"/>
    </source>
</evidence>
<dbReference type="Pfam" id="PF02369">
    <property type="entry name" value="Big_1"/>
    <property type="match status" value="1"/>
</dbReference>
<dbReference type="InterPro" id="IPR008964">
    <property type="entry name" value="Invasin/intimin_cell_adhesion"/>
</dbReference>
<dbReference type="InterPro" id="IPR003344">
    <property type="entry name" value="Big_1_dom"/>
</dbReference>
<dbReference type="SUPFAM" id="SSF49373">
    <property type="entry name" value="Invasin/intimin cell-adhesion fragments"/>
    <property type="match status" value="1"/>
</dbReference>
<dbReference type="InterPro" id="IPR013783">
    <property type="entry name" value="Ig-like_fold"/>
</dbReference>
<dbReference type="Gene3D" id="2.60.40.10">
    <property type="entry name" value="Immunoglobulins"/>
    <property type="match status" value="1"/>
</dbReference>
<dbReference type="PROSITE" id="PS51127">
    <property type="entry name" value="BIG1"/>
    <property type="match status" value="1"/>
</dbReference>
<comment type="similarity">
    <text evidence="1">Belongs to the intimin/invasin family.</text>
</comment>
<dbReference type="RefSeq" id="WP_162368440.1">
    <property type="nucleotide sequence ID" value="NZ_WUBS01000021.1"/>
</dbReference>
<dbReference type="EMBL" id="WUBS01000021">
    <property type="protein sequence ID" value="NDL65732.1"/>
    <property type="molecule type" value="Genomic_DNA"/>
</dbReference>
<accession>A0A845SQU5</accession>
<reference evidence="3 4" key="2">
    <citation type="submission" date="2020-02" db="EMBL/GenBank/DDBJ databases">
        <title>The new genus of Enterobacteriales.</title>
        <authorList>
            <person name="Kim I.S."/>
        </authorList>
    </citation>
    <scope>NUCLEOTIDE SEQUENCE [LARGE SCALE GENOMIC DNA]</scope>
    <source>
        <strain evidence="3 4">SAP-6</strain>
    </source>
</reference>